<name>A0ABQ4KIC3_9BACI</name>
<keyword evidence="2" id="KW-1185">Reference proteome</keyword>
<organism evidence="1 2">
    <name type="scientific">Lederbergia ruris</name>
    <dbReference type="NCBI Taxonomy" id="217495"/>
    <lineage>
        <taxon>Bacteria</taxon>
        <taxon>Bacillati</taxon>
        <taxon>Bacillota</taxon>
        <taxon>Bacilli</taxon>
        <taxon>Bacillales</taxon>
        <taxon>Bacillaceae</taxon>
        <taxon>Lederbergia</taxon>
    </lineage>
</organism>
<protein>
    <submittedName>
        <fullName evidence="1">Uncharacterized protein</fullName>
    </submittedName>
</protein>
<evidence type="ECO:0000313" key="1">
    <source>
        <dbReference type="EMBL" id="GIN57637.1"/>
    </source>
</evidence>
<evidence type="ECO:0000313" key="2">
    <source>
        <dbReference type="Proteomes" id="UP000679950"/>
    </source>
</evidence>
<proteinExistence type="predicted"/>
<gene>
    <name evidence="1" type="ORF">J8TS2_19560</name>
</gene>
<comment type="caution">
    <text evidence="1">The sequence shown here is derived from an EMBL/GenBank/DDBJ whole genome shotgun (WGS) entry which is preliminary data.</text>
</comment>
<reference evidence="1 2" key="1">
    <citation type="submission" date="2021-03" db="EMBL/GenBank/DDBJ databases">
        <title>Antimicrobial resistance genes in bacteria isolated from Japanese honey, and their potential for conferring macrolide and lincosamide resistance in the American foulbrood pathogen Paenibacillus larvae.</title>
        <authorList>
            <person name="Okamoto M."/>
            <person name="Kumagai M."/>
            <person name="Kanamori H."/>
            <person name="Takamatsu D."/>
        </authorList>
    </citation>
    <scope>NUCLEOTIDE SEQUENCE [LARGE SCALE GENOMIC DNA]</scope>
    <source>
        <strain evidence="1 2">J8TS2</strain>
    </source>
</reference>
<sequence>MSFIITTFHSIFQSENSSLDPCRNLRYDFTLNGYSYPEMVEGTGPVKPSNLLRIN</sequence>
<accession>A0ABQ4KIC3</accession>
<dbReference type="Proteomes" id="UP000679950">
    <property type="component" value="Unassembled WGS sequence"/>
</dbReference>
<dbReference type="EMBL" id="BORB01000014">
    <property type="protein sequence ID" value="GIN57637.1"/>
    <property type="molecule type" value="Genomic_DNA"/>
</dbReference>